<dbReference type="Pfam" id="PF00172">
    <property type="entry name" value="Zn_clus"/>
    <property type="match status" value="1"/>
</dbReference>
<feature type="compositionally biased region" description="Polar residues" evidence="2">
    <location>
        <begin position="60"/>
        <end position="70"/>
    </location>
</feature>
<feature type="region of interest" description="Disordered" evidence="2">
    <location>
        <begin position="317"/>
        <end position="343"/>
    </location>
</feature>
<dbReference type="PANTHER" id="PTHR37534:SF18">
    <property type="entry name" value="ZN(II)2CYS6 TRANSCRIPTION FACTOR (EUROFUNG)"/>
    <property type="match status" value="1"/>
</dbReference>
<dbReference type="EMBL" id="JAGMUU010000051">
    <property type="protein sequence ID" value="KAH7112305.1"/>
    <property type="molecule type" value="Genomic_DNA"/>
</dbReference>
<dbReference type="InterPro" id="IPR001138">
    <property type="entry name" value="Zn2Cys6_DnaBD"/>
</dbReference>
<comment type="caution">
    <text evidence="4">The sequence shown here is derived from an EMBL/GenBank/DDBJ whole genome shotgun (WGS) entry which is preliminary data.</text>
</comment>
<evidence type="ECO:0000313" key="5">
    <source>
        <dbReference type="Proteomes" id="UP000717696"/>
    </source>
</evidence>
<organism evidence="4 5">
    <name type="scientific">Dactylonectria estremocensis</name>
    <dbReference type="NCBI Taxonomy" id="1079267"/>
    <lineage>
        <taxon>Eukaryota</taxon>
        <taxon>Fungi</taxon>
        <taxon>Dikarya</taxon>
        <taxon>Ascomycota</taxon>
        <taxon>Pezizomycotina</taxon>
        <taxon>Sordariomycetes</taxon>
        <taxon>Hypocreomycetidae</taxon>
        <taxon>Hypocreales</taxon>
        <taxon>Nectriaceae</taxon>
        <taxon>Dactylonectria</taxon>
    </lineage>
</organism>
<dbReference type="Proteomes" id="UP000717696">
    <property type="component" value="Unassembled WGS sequence"/>
</dbReference>
<dbReference type="OrthoDB" id="5030918at2759"/>
<sequence>MESAHAAPVPCGRCRERRVKCDRRQPSCTRCARASYPCPGYDRVRGFLDQGRDIRRKYGSDTTAGSTRTFPLTPRVRLSPPYPASPFGHDARPSPSSQSQSPAVPPPPPSNEVRNEASTGFDNTLDIDFDNDSFFDIDPAIYYAQAGNCCGFLPNVPIIDDTELALPLNAGNSFDEETFSAFTGSDDLPLGLLPESIRERELHTADLIRHYVDVISPWLDVFDSDRYFGHVVPNKIGGSLLVKDSLAAVAAKQFGNMRKEQNKSVRYDSNRSSLDLHYRDSNIDWLYEAAGFYDKAIRRMIASLQVLRNQGPIMSDGSPTTLLASSQPSPLYTTPSTPGRHQQRTELETIDDLLAAVSIFLLYESLDDRQPSMMQHMSGAQHLLGLDFEHNPTSSLRIPAPTMQSDLDTTKAWRASFWNFACVDYVVSYAAKSKTQLDIADKRLWQAAGLPMNTASDGCVPESLVQSGDELSLCKMTETIACRSLIWIVLKTLNYVSVFVAEQNTDGLTSAGLSCWDHIHQHLDIWYQSLPEGFQPCLTSSLQRYHTHAERSSSSRSRTPQRELSAIKVPFPEIFYSNATGAATLLLYHFTRILLLLHKPPTHESFNPRNGIQRLSAYRQVSNQINRHAHEICSIALGRPQPAVQIQLFEPLNLAGRCLEENEQQVVVADLLVGLQITTGCSTEWRLTQLKREWGWENVPYS</sequence>
<evidence type="ECO:0000256" key="1">
    <source>
        <dbReference type="ARBA" id="ARBA00023242"/>
    </source>
</evidence>
<feature type="compositionally biased region" description="Polar residues" evidence="2">
    <location>
        <begin position="317"/>
        <end position="340"/>
    </location>
</feature>
<feature type="region of interest" description="Disordered" evidence="2">
    <location>
        <begin position="56"/>
        <end position="122"/>
    </location>
</feature>
<dbReference type="PROSITE" id="PS50048">
    <property type="entry name" value="ZN2_CY6_FUNGAL_2"/>
    <property type="match status" value="1"/>
</dbReference>
<dbReference type="GO" id="GO:0045944">
    <property type="term" value="P:positive regulation of transcription by RNA polymerase II"/>
    <property type="evidence" value="ECO:0007669"/>
    <property type="project" value="TreeGrafter"/>
</dbReference>
<evidence type="ECO:0000259" key="3">
    <source>
        <dbReference type="PROSITE" id="PS50048"/>
    </source>
</evidence>
<dbReference type="GO" id="GO:0005634">
    <property type="term" value="C:nucleus"/>
    <property type="evidence" value="ECO:0007669"/>
    <property type="project" value="TreeGrafter"/>
</dbReference>
<evidence type="ECO:0000256" key="2">
    <source>
        <dbReference type="SAM" id="MobiDB-lite"/>
    </source>
</evidence>
<protein>
    <recommendedName>
        <fullName evidence="3">Zn(2)-C6 fungal-type domain-containing protein</fullName>
    </recommendedName>
</protein>
<dbReference type="GO" id="GO:0008270">
    <property type="term" value="F:zinc ion binding"/>
    <property type="evidence" value="ECO:0007669"/>
    <property type="project" value="InterPro"/>
</dbReference>
<reference evidence="4" key="1">
    <citation type="journal article" date="2021" name="Nat. Commun.">
        <title>Genetic determinants of endophytism in the Arabidopsis root mycobiome.</title>
        <authorList>
            <person name="Mesny F."/>
            <person name="Miyauchi S."/>
            <person name="Thiergart T."/>
            <person name="Pickel B."/>
            <person name="Atanasova L."/>
            <person name="Karlsson M."/>
            <person name="Huettel B."/>
            <person name="Barry K.W."/>
            <person name="Haridas S."/>
            <person name="Chen C."/>
            <person name="Bauer D."/>
            <person name="Andreopoulos W."/>
            <person name="Pangilinan J."/>
            <person name="LaButti K."/>
            <person name="Riley R."/>
            <person name="Lipzen A."/>
            <person name="Clum A."/>
            <person name="Drula E."/>
            <person name="Henrissat B."/>
            <person name="Kohler A."/>
            <person name="Grigoriev I.V."/>
            <person name="Martin F.M."/>
            <person name="Hacquard S."/>
        </authorList>
    </citation>
    <scope>NUCLEOTIDE SEQUENCE</scope>
    <source>
        <strain evidence="4">MPI-CAGE-AT-0021</strain>
    </source>
</reference>
<keyword evidence="1" id="KW-0539">Nucleus</keyword>
<dbReference type="CDD" id="cd00067">
    <property type="entry name" value="GAL4"/>
    <property type="match status" value="1"/>
</dbReference>
<dbReference type="Gene3D" id="4.10.240.10">
    <property type="entry name" value="Zn(2)-C6 fungal-type DNA-binding domain"/>
    <property type="match status" value="1"/>
</dbReference>
<dbReference type="PROSITE" id="PS00463">
    <property type="entry name" value="ZN2_CY6_FUNGAL_1"/>
    <property type="match status" value="1"/>
</dbReference>
<dbReference type="PANTHER" id="PTHR37534">
    <property type="entry name" value="TRANSCRIPTIONAL ACTIVATOR PROTEIN UGA3"/>
    <property type="match status" value="1"/>
</dbReference>
<dbReference type="GO" id="GO:0000981">
    <property type="term" value="F:DNA-binding transcription factor activity, RNA polymerase II-specific"/>
    <property type="evidence" value="ECO:0007669"/>
    <property type="project" value="InterPro"/>
</dbReference>
<feature type="compositionally biased region" description="Low complexity" evidence="2">
    <location>
        <begin position="93"/>
        <end position="102"/>
    </location>
</feature>
<dbReference type="InterPro" id="IPR036864">
    <property type="entry name" value="Zn2-C6_fun-type_DNA-bd_sf"/>
</dbReference>
<keyword evidence="5" id="KW-1185">Reference proteome</keyword>
<evidence type="ECO:0000313" key="4">
    <source>
        <dbReference type="EMBL" id="KAH7112305.1"/>
    </source>
</evidence>
<dbReference type="AlphaFoldDB" id="A0A9P9D2K6"/>
<proteinExistence type="predicted"/>
<dbReference type="SUPFAM" id="SSF57701">
    <property type="entry name" value="Zn2/Cys6 DNA-binding domain"/>
    <property type="match status" value="1"/>
</dbReference>
<dbReference type="SMART" id="SM00066">
    <property type="entry name" value="GAL4"/>
    <property type="match status" value="1"/>
</dbReference>
<feature type="domain" description="Zn(2)-C6 fungal-type" evidence="3">
    <location>
        <begin position="10"/>
        <end position="38"/>
    </location>
</feature>
<accession>A0A9P9D2K6</accession>
<dbReference type="GO" id="GO:0000976">
    <property type="term" value="F:transcription cis-regulatory region binding"/>
    <property type="evidence" value="ECO:0007669"/>
    <property type="project" value="TreeGrafter"/>
</dbReference>
<name>A0A9P9D2K6_9HYPO</name>
<gene>
    <name evidence="4" type="ORF">B0J13DRAFT_461325</name>
</gene>